<evidence type="ECO:0000313" key="1">
    <source>
        <dbReference type="EMBL" id="KAI4340232.1"/>
    </source>
</evidence>
<dbReference type="Proteomes" id="UP001057402">
    <property type="component" value="Chromosome 7"/>
</dbReference>
<proteinExistence type="predicted"/>
<keyword evidence="2" id="KW-1185">Reference proteome</keyword>
<evidence type="ECO:0000313" key="2">
    <source>
        <dbReference type="Proteomes" id="UP001057402"/>
    </source>
</evidence>
<dbReference type="EMBL" id="CM042886">
    <property type="protein sequence ID" value="KAI4340232.1"/>
    <property type="molecule type" value="Genomic_DNA"/>
</dbReference>
<reference evidence="2" key="1">
    <citation type="journal article" date="2023" name="Front. Plant Sci.">
        <title>Chromosomal-level genome assembly of Melastoma candidum provides insights into trichome evolution.</title>
        <authorList>
            <person name="Zhong Y."/>
            <person name="Wu W."/>
            <person name="Sun C."/>
            <person name="Zou P."/>
            <person name="Liu Y."/>
            <person name="Dai S."/>
            <person name="Zhou R."/>
        </authorList>
    </citation>
    <scope>NUCLEOTIDE SEQUENCE [LARGE SCALE GENOMIC DNA]</scope>
</reference>
<protein>
    <submittedName>
        <fullName evidence="1">Uncharacterized protein</fullName>
    </submittedName>
</protein>
<gene>
    <name evidence="1" type="ORF">MLD38_025091</name>
</gene>
<accession>A0ACB9NX59</accession>
<sequence>MKAETAENPKSSSAKKPGASGGSIDIYAVQCEKCFKWRVIDTQEEYEEIRSKFKDQPYTCNRKPGVSCSDPADIEYDATRTWVIDKPNIPKTPEGFKRNLVLRKDFSKLDAYYVAPTGKKMRTLNEVSAFLDANPQYKSASVSDFSFHCPKVMDETIPGHVEKKGSASSNKRPKTAKDQE</sequence>
<name>A0ACB9NX59_9MYRT</name>
<comment type="caution">
    <text evidence="1">The sequence shown here is derived from an EMBL/GenBank/DDBJ whole genome shotgun (WGS) entry which is preliminary data.</text>
</comment>
<organism evidence="1 2">
    <name type="scientific">Melastoma candidum</name>
    <dbReference type="NCBI Taxonomy" id="119954"/>
    <lineage>
        <taxon>Eukaryota</taxon>
        <taxon>Viridiplantae</taxon>
        <taxon>Streptophyta</taxon>
        <taxon>Embryophyta</taxon>
        <taxon>Tracheophyta</taxon>
        <taxon>Spermatophyta</taxon>
        <taxon>Magnoliopsida</taxon>
        <taxon>eudicotyledons</taxon>
        <taxon>Gunneridae</taxon>
        <taxon>Pentapetalae</taxon>
        <taxon>rosids</taxon>
        <taxon>malvids</taxon>
        <taxon>Myrtales</taxon>
        <taxon>Melastomataceae</taxon>
        <taxon>Melastomatoideae</taxon>
        <taxon>Melastomateae</taxon>
        <taxon>Melastoma</taxon>
    </lineage>
</organism>